<dbReference type="AlphaFoldDB" id="A0A7W7RK25"/>
<protein>
    <recommendedName>
        <fullName evidence="3">Glycosyltransferase</fullName>
    </recommendedName>
</protein>
<keyword evidence="2" id="KW-1185">Reference proteome</keyword>
<comment type="caution">
    <text evidence="1">The sequence shown here is derived from an EMBL/GenBank/DDBJ whole genome shotgun (WGS) entry which is preliminary data.</text>
</comment>
<reference evidence="1 2" key="1">
    <citation type="submission" date="2020-08" db="EMBL/GenBank/DDBJ databases">
        <title>Sequencing the genomes of 1000 actinobacteria strains.</title>
        <authorList>
            <person name="Klenk H.-P."/>
        </authorList>
    </citation>
    <scope>NUCLEOTIDE SEQUENCE [LARGE SCALE GENOMIC DNA]</scope>
    <source>
        <strain evidence="1 2">DSM 102030</strain>
    </source>
</reference>
<dbReference type="InterPro" id="IPR018641">
    <property type="entry name" value="Trfase_1_rSAM/seldom-assoc"/>
</dbReference>
<evidence type="ECO:0000313" key="1">
    <source>
        <dbReference type="EMBL" id="MBB4933380.1"/>
    </source>
</evidence>
<dbReference type="PANTHER" id="PTHR36529">
    <property type="entry name" value="SLL1095 PROTEIN"/>
    <property type="match status" value="1"/>
</dbReference>
<accession>A0A7W7RK25</accession>
<dbReference type="Pfam" id="PF09837">
    <property type="entry name" value="DUF2064"/>
    <property type="match status" value="1"/>
</dbReference>
<sequence>MIPGPVTLLIIAKEPVPGRAKTRLVPSYTPEEAATLARAALSDTLDAVCASPARRRVLVLDGNPGSWMPPGIDVLPQCGGGLDERLAAAFAACAGPTLLIGMDTPQVTPQLLAPALAPEGMSGGRAWFGPAVDGGFWALGLPEPAPELLRGVPMSAPDTGAVQRQRLVDAGLQVCDLPTLRDVDTAHDAALVAEAAPGGRFAAQVTRLSRAGVR</sequence>
<dbReference type="InterPro" id="IPR029044">
    <property type="entry name" value="Nucleotide-diphossugar_trans"/>
</dbReference>
<dbReference type="EMBL" id="JACHJT010000001">
    <property type="protein sequence ID" value="MBB4933380.1"/>
    <property type="molecule type" value="Genomic_DNA"/>
</dbReference>
<dbReference type="SUPFAM" id="SSF53448">
    <property type="entry name" value="Nucleotide-diphospho-sugar transferases"/>
    <property type="match status" value="1"/>
</dbReference>
<name>A0A7W7RK25_9ACTN</name>
<gene>
    <name evidence="1" type="ORF">F4561_004200</name>
</gene>
<organism evidence="1 2">
    <name type="scientific">Lipingzhangella halophila</name>
    <dbReference type="NCBI Taxonomy" id="1783352"/>
    <lineage>
        <taxon>Bacteria</taxon>
        <taxon>Bacillati</taxon>
        <taxon>Actinomycetota</taxon>
        <taxon>Actinomycetes</taxon>
        <taxon>Streptosporangiales</taxon>
        <taxon>Nocardiopsidaceae</taxon>
        <taxon>Lipingzhangella</taxon>
    </lineage>
</organism>
<dbReference type="PANTHER" id="PTHR36529:SF1">
    <property type="entry name" value="GLYCOSYLTRANSFERASE"/>
    <property type="match status" value="1"/>
</dbReference>
<proteinExistence type="predicted"/>
<dbReference type="RefSeq" id="WP_184580999.1">
    <property type="nucleotide sequence ID" value="NZ_JACHJT010000001.1"/>
</dbReference>
<evidence type="ECO:0008006" key="3">
    <source>
        <dbReference type="Google" id="ProtNLM"/>
    </source>
</evidence>
<dbReference type="Gene3D" id="3.90.550.10">
    <property type="entry name" value="Spore Coat Polysaccharide Biosynthesis Protein SpsA, Chain A"/>
    <property type="match status" value="1"/>
</dbReference>
<dbReference type="Proteomes" id="UP000523007">
    <property type="component" value="Unassembled WGS sequence"/>
</dbReference>
<evidence type="ECO:0000313" key="2">
    <source>
        <dbReference type="Proteomes" id="UP000523007"/>
    </source>
</evidence>